<dbReference type="eggNOG" id="KOG0017">
    <property type="taxonomic scope" value="Eukaryota"/>
</dbReference>
<dbReference type="InterPro" id="IPR016024">
    <property type="entry name" value="ARM-type_fold"/>
</dbReference>
<dbReference type="PANTHER" id="PTHR33115:SF37">
    <property type="entry name" value="OS01G0618300 PROTEIN"/>
    <property type="match status" value="1"/>
</dbReference>
<reference evidence="1" key="1">
    <citation type="journal article" date="2013" name="Nature">
        <title>Draft genome of the wheat A-genome progenitor Triticum urartu.</title>
        <authorList>
            <person name="Ling H.Q."/>
            <person name="Zhao S."/>
            <person name="Liu D."/>
            <person name="Wang J."/>
            <person name="Sun H."/>
            <person name="Zhang C."/>
            <person name="Fan H."/>
            <person name="Li D."/>
            <person name="Dong L."/>
            <person name="Tao Y."/>
            <person name="Gao C."/>
            <person name="Wu H."/>
            <person name="Li Y."/>
            <person name="Cui Y."/>
            <person name="Guo X."/>
            <person name="Zheng S."/>
            <person name="Wang B."/>
            <person name="Yu K."/>
            <person name="Liang Q."/>
            <person name="Yang W."/>
            <person name="Lou X."/>
            <person name="Chen J."/>
            <person name="Feng M."/>
            <person name="Jian J."/>
            <person name="Zhang X."/>
            <person name="Luo G."/>
            <person name="Jiang Y."/>
            <person name="Liu J."/>
            <person name="Wang Z."/>
            <person name="Sha Y."/>
            <person name="Zhang B."/>
            <person name="Wu H."/>
            <person name="Tang D."/>
            <person name="Shen Q."/>
            <person name="Xue P."/>
            <person name="Zou S."/>
            <person name="Wang X."/>
            <person name="Liu X."/>
            <person name="Wang F."/>
            <person name="Yang Y."/>
            <person name="An X."/>
            <person name="Dong Z."/>
            <person name="Zhang K."/>
            <person name="Zhang X."/>
            <person name="Luo M.C."/>
            <person name="Dvorak J."/>
            <person name="Tong Y."/>
            <person name="Wang J."/>
            <person name="Yang H."/>
            <person name="Li Z."/>
            <person name="Wang D."/>
            <person name="Zhang A."/>
            <person name="Wang J."/>
        </authorList>
    </citation>
    <scope>NUCLEOTIDE SEQUENCE</scope>
</reference>
<organism evidence="1">
    <name type="scientific">Triticum urartu</name>
    <name type="common">Red wild einkorn</name>
    <name type="synonym">Crithodium urartu</name>
    <dbReference type="NCBI Taxonomy" id="4572"/>
    <lineage>
        <taxon>Eukaryota</taxon>
        <taxon>Viridiplantae</taxon>
        <taxon>Streptophyta</taxon>
        <taxon>Embryophyta</taxon>
        <taxon>Tracheophyta</taxon>
        <taxon>Spermatophyta</taxon>
        <taxon>Magnoliopsida</taxon>
        <taxon>Liliopsida</taxon>
        <taxon>Poales</taxon>
        <taxon>Poaceae</taxon>
        <taxon>BOP clade</taxon>
        <taxon>Pooideae</taxon>
        <taxon>Triticodae</taxon>
        <taxon>Triticeae</taxon>
        <taxon>Triticinae</taxon>
        <taxon>Triticum</taxon>
    </lineage>
</organism>
<dbReference type="CDD" id="cd09272">
    <property type="entry name" value="RNase_HI_RT_Ty1"/>
    <property type="match status" value="1"/>
</dbReference>
<name>M7ZNW5_TRIUA</name>
<sequence>MASRGLARAGNFFGALDFILATTMVVGGFSDYLDRDFWYTTTIVFFEGCSGSLYFANAVMMLVSLYLLAYAPIAMMLFSSTAWRMSYALTVILVSLLMVYNGWFYKLVGHASKRESMILFQFSAPAALLLSKVLLHISVGHWYFDHTDYTAIAFWFILYLVARFGSPVNCLLNKAGAKGLHSLLLMAVICEAMDEDIRTILFVLGGIFVVGSIQTQLASIQIIVSYCYLVSGIEVNGSANKNVKPALKMVYGLALTQGILYMAACGLESFSFLLRKTIALTYGLTDISGMSALDLYYEHCYATFLHKSILDSTQKRSLVRFAIESLKPEARHHKKRAAVRILNSVLQKQKASSSESDILSLITTSNNAVMTLINILGWQFPQYDDLRLRAAKVVVCIAPYLHINEFPALLQLVLSLVDSQVVSGGMTSNQQIIGNGRQKRRTADIEGGNRPEALVCKLWQHFQILKSVPHADSEDTGSLSALGLNILNGLSQNVQNFSEEFLRATEVLIRCFPGPTVAQREEFITSWLKLIAKLSGVKGEVGVKLRQGLTEGNFLILNFVEVLELEGSSSYVEHTKLVFQIIANVSIAMKTRNKIGSVPMVISKLLKEFIGEESQPLRAEAGAALAMLALESPQTCYDILTKAGNKIVVDLTFKFQKGQYVYPAARLLYSLCKHSMESMSSHECFLDYLMTTLAAVLGWINDAEGKEMTALIGLASETFNAMPAEGIALVLDSSDGAFVKKMVQELYACSKASPEEFAGMGRVLVELTTSVVKSSPRYSMHFKATGTIEVLTRLEQCLWMLVPEEQGAMRVRLTEAKALIEADQHGDDEILSEGCDNTDPDDSKSQTGYVFILNGGAIIWCSSKQSVGVGSTCEAEYIAASEAANEGVWMKEFISDLGVIPSASGPMKIFCDNTGAIALAKESRFHKRTKHIKRRFKSIRDQVKEGDIEGANKLRLGLELLSVVLEPLLGRPLIYMGDTRRFTESRYRLIDVSGSVSTIPNLQYKLHTDAGLRLTGLKPIMGLETLSAFMGFNILNY</sequence>
<dbReference type="STRING" id="4572.M7ZNW5"/>
<proteinExistence type="predicted"/>
<accession>M7ZNW5</accession>
<dbReference type="AlphaFoldDB" id="M7ZNW5"/>
<dbReference type="PANTHER" id="PTHR33115">
    <property type="entry name" value="ARM REPEAT SUPERFAMILY PROTEIN"/>
    <property type="match status" value="1"/>
</dbReference>
<dbReference type="OMA" id="WINDAEG"/>
<dbReference type="EMBL" id="KD097925">
    <property type="protein sequence ID" value="EMS61331.1"/>
    <property type="molecule type" value="Genomic_DNA"/>
</dbReference>
<protein>
    <submittedName>
        <fullName evidence="1">Uncharacterized protein</fullName>
    </submittedName>
</protein>
<dbReference type="SUPFAM" id="SSF48371">
    <property type="entry name" value="ARM repeat"/>
    <property type="match status" value="1"/>
</dbReference>
<evidence type="ECO:0000313" key="1">
    <source>
        <dbReference type="EMBL" id="EMS61331.1"/>
    </source>
</evidence>
<gene>
    <name evidence="1" type="ORF">TRIUR3_03865</name>
</gene>